<comment type="similarity">
    <text evidence="3 11">Belongs to the dihydroorotate dehydrogenase family. Type 2 subfamily.</text>
</comment>
<sequence>MASVVATSAVRQSIQRAASRRLGHPLTHSSPLRLPLTSLSTRSYATVRKEHTSMSKSVNFLLGTGIVVGGVVGTAYFFDSRASIHKYVVMPTIHFLTDAEQAHKLAIKTLQLGLSPRDTQPDDPSLEVKLWGKTFSNPVGMAAGFDKHAEAIDGLFKLGFGYVEIGSVTPEPQPGNPQPRMFRLPEDKCVINRYGFNSEGHKAVETRLRQRIKRFLYKHAKDHEQDTLEKLRESGEESIVDKLSTNRSLHSDRLLAVNLGKNKASTPESVDDYVVGVERLGPYADVLVVNVSSPNTPGLRSLQRKGMLEELLRKVIGARDSLKSSFKPPLLVKIAPDLSDEELQDVSEAALATNVDGIIISNTTISRPDTLINKTNVKEVGGLSGPAVKPLALRALRAVYKHTEGKIPLVGCGGIATGEDALEFGRAGASMVQLYSAMAYDGPGIVRNIKDDIVKGLNGRKWADIVGEDAKKQA</sequence>
<evidence type="ECO:0000256" key="9">
    <source>
        <dbReference type="ARBA" id="ARBA00023136"/>
    </source>
</evidence>
<dbReference type="GO" id="GO:0005743">
    <property type="term" value="C:mitochondrial inner membrane"/>
    <property type="evidence" value="ECO:0007669"/>
    <property type="project" value="UniProtKB-SubCell"/>
</dbReference>
<dbReference type="OrthoDB" id="14784at2759"/>
<dbReference type="PANTHER" id="PTHR48109:SF4">
    <property type="entry name" value="DIHYDROOROTATE DEHYDROGENASE (QUINONE), MITOCHONDRIAL"/>
    <property type="match status" value="1"/>
</dbReference>
<evidence type="ECO:0000256" key="2">
    <source>
        <dbReference type="ARBA" id="ARBA00005161"/>
    </source>
</evidence>
<dbReference type="EC" id="1.3.5.2" evidence="4 11"/>
<evidence type="ECO:0000256" key="5">
    <source>
        <dbReference type="ARBA" id="ARBA00017599"/>
    </source>
</evidence>
<keyword evidence="7 11" id="KW-0288">FMN</keyword>
<dbReference type="Gene3D" id="3.20.20.70">
    <property type="entry name" value="Aldolase class I"/>
    <property type="match status" value="1"/>
</dbReference>
<keyword evidence="9 11" id="KW-0472">Membrane</keyword>
<keyword evidence="8 11" id="KW-0560">Oxidoreductase</keyword>
<evidence type="ECO:0000256" key="4">
    <source>
        <dbReference type="ARBA" id="ARBA00012791"/>
    </source>
</evidence>
<dbReference type="InterPro" id="IPR005720">
    <property type="entry name" value="Dihydroorotate_DH_cat"/>
</dbReference>
<feature type="domain" description="Dihydroorotate dehydrogenase catalytic" evidence="12">
    <location>
        <begin position="126"/>
        <end position="455"/>
    </location>
</feature>
<comment type="cofactor">
    <cofactor evidence="11">
        <name>FMN</name>
        <dbReference type="ChEBI" id="CHEBI:58210"/>
    </cofactor>
    <text evidence="11">Binds 1 FMN per subunit.</text>
</comment>
<dbReference type="PROSITE" id="PS00912">
    <property type="entry name" value="DHODEHASE_2"/>
    <property type="match status" value="1"/>
</dbReference>
<evidence type="ECO:0000256" key="7">
    <source>
        <dbReference type="ARBA" id="ARBA00022643"/>
    </source>
</evidence>
<keyword evidence="11" id="KW-0812">Transmembrane</keyword>
<keyword evidence="6 11" id="KW-0285">Flavoprotein</keyword>
<evidence type="ECO:0000313" key="13">
    <source>
        <dbReference type="EMBL" id="KAG0253714.1"/>
    </source>
</evidence>
<proteinExistence type="inferred from homology"/>
<dbReference type="AlphaFoldDB" id="A0A9P6PTG6"/>
<organism evidence="13 14">
    <name type="scientific">Actinomortierella ambigua</name>
    <dbReference type="NCBI Taxonomy" id="1343610"/>
    <lineage>
        <taxon>Eukaryota</taxon>
        <taxon>Fungi</taxon>
        <taxon>Fungi incertae sedis</taxon>
        <taxon>Mucoromycota</taxon>
        <taxon>Mortierellomycotina</taxon>
        <taxon>Mortierellomycetes</taxon>
        <taxon>Mortierellales</taxon>
        <taxon>Mortierellaceae</taxon>
        <taxon>Actinomortierella</taxon>
    </lineage>
</organism>
<dbReference type="EMBL" id="JAAAJB010000563">
    <property type="protein sequence ID" value="KAG0253714.1"/>
    <property type="molecule type" value="Genomic_DNA"/>
</dbReference>
<dbReference type="Pfam" id="PF01180">
    <property type="entry name" value="DHO_dh"/>
    <property type="match status" value="1"/>
</dbReference>
<comment type="catalytic activity">
    <reaction evidence="10 11">
        <text>(S)-dihydroorotate + a quinone = orotate + a quinol</text>
        <dbReference type="Rhea" id="RHEA:30187"/>
        <dbReference type="ChEBI" id="CHEBI:24646"/>
        <dbReference type="ChEBI" id="CHEBI:30839"/>
        <dbReference type="ChEBI" id="CHEBI:30864"/>
        <dbReference type="ChEBI" id="CHEBI:132124"/>
        <dbReference type="EC" id="1.3.5.2"/>
    </reaction>
</comment>
<name>A0A9P6PTG6_9FUNG</name>
<dbReference type="Proteomes" id="UP000807716">
    <property type="component" value="Unassembled WGS sequence"/>
</dbReference>
<keyword evidence="14" id="KW-1185">Reference proteome</keyword>
<evidence type="ECO:0000256" key="8">
    <source>
        <dbReference type="ARBA" id="ARBA00023002"/>
    </source>
</evidence>
<gene>
    <name evidence="13" type="primary">URA9</name>
    <name evidence="13" type="ORF">DFQ27_007255</name>
</gene>
<dbReference type="InterPro" id="IPR013785">
    <property type="entry name" value="Aldolase_TIM"/>
</dbReference>
<evidence type="ECO:0000256" key="11">
    <source>
        <dbReference type="RuleBase" id="RU361255"/>
    </source>
</evidence>
<evidence type="ECO:0000256" key="6">
    <source>
        <dbReference type="ARBA" id="ARBA00022630"/>
    </source>
</evidence>
<comment type="caution">
    <text evidence="13">The sequence shown here is derived from an EMBL/GenBank/DDBJ whole genome shotgun (WGS) entry which is preliminary data.</text>
</comment>
<accession>A0A9P6PTG6</accession>
<evidence type="ECO:0000256" key="3">
    <source>
        <dbReference type="ARBA" id="ARBA00005359"/>
    </source>
</evidence>
<dbReference type="GO" id="GO:0006207">
    <property type="term" value="P:'de novo' pyrimidine nucleobase biosynthetic process"/>
    <property type="evidence" value="ECO:0007669"/>
    <property type="project" value="InterPro"/>
</dbReference>
<feature type="transmembrane region" description="Helical" evidence="11">
    <location>
        <begin position="58"/>
        <end position="78"/>
    </location>
</feature>
<evidence type="ECO:0000259" key="12">
    <source>
        <dbReference type="Pfam" id="PF01180"/>
    </source>
</evidence>
<comment type="pathway">
    <text evidence="2 11">Pyrimidine metabolism; UMP biosynthesis via de novo pathway; orotate from (S)-dihydroorotate (quinone route): step 1/1.</text>
</comment>
<reference evidence="13" key="1">
    <citation type="journal article" date="2020" name="Fungal Divers.">
        <title>Resolving the Mortierellaceae phylogeny through synthesis of multi-gene phylogenetics and phylogenomics.</title>
        <authorList>
            <person name="Vandepol N."/>
            <person name="Liber J."/>
            <person name="Desiro A."/>
            <person name="Na H."/>
            <person name="Kennedy M."/>
            <person name="Barry K."/>
            <person name="Grigoriev I.V."/>
            <person name="Miller A.N."/>
            <person name="O'Donnell K."/>
            <person name="Stajich J.E."/>
            <person name="Bonito G."/>
        </authorList>
    </citation>
    <scope>NUCLEOTIDE SEQUENCE</scope>
    <source>
        <strain evidence="13">BC1065</strain>
    </source>
</reference>
<protein>
    <recommendedName>
        <fullName evidence="5 11">Dihydroorotate dehydrogenase (quinone), mitochondrial</fullName>
        <shortName evidence="11">DHOdehase</shortName>
        <ecNumber evidence="4 11">1.3.5.2</ecNumber>
    </recommendedName>
</protein>
<dbReference type="PROSITE" id="PS00911">
    <property type="entry name" value="DHODEHASE_1"/>
    <property type="match status" value="1"/>
</dbReference>
<evidence type="ECO:0000256" key="10">
    <source>
        <dbReference type="ARBA" id="ARBA00048639"/>
    </source>
</evidence>
<evidence type="ECO:0000313" key="14">
    <source>
        <dbReference type="Proteomes" id="UP000807716"/>
    </source>
</evidence>
<comment type="subcellular location">
    <subcellularLocation>
        <location evidence="1">Membrane</location>
    </subcellularLocation>
    <subcellularLocation>
        <location evidence="11">Mitochondrion inner membrane</location>
        <topology evidence="11">Single-pass membrane protein</topology>
    </subcellularLocation>
</comment>
<keyword evidence="11" id="KW-0496">Mitochondrion</keyword>
<dbReference type="SUPFAM" id="SSF51395">
    <property type="entry name" value="FMN-linked oxidoreductases"/>
    <property type="match status" value="1"/>
</dbReference>
<dbReference type="InterPro" id="IPR005719">
    <property type="entry name" value="Dihydroorotate_DH_2"/>
</dbReference>
<evidence type="ECO:0000256" key="1">
    <source>
        <dbReference type="ARBA" id="ARBA00004370"/>
    </source>
</evidence>
<dbReference type="InterPro" id="IPR050074">
    <property type="entry name" value="DHO_dehydrogenase"/>
</dbReference>
<dbReference type="InterPro" id="IPR001295">
    <property type="entry name" value="Dihydroorotate_DH_CS"/>
</dbReference>
<keyword evidence="11" id="KW-0999">Mitochondrion inner membrane</keyword>
<dbReference type="GO" id="GO:0009220">
    <property type="term" value="P:pyrimidine ribonucleotide biosynthetic process"/>
    <property type="evidence" value="ECO:0007669"/>
    <property type="project" value="TreeGrafter"/>
</dbReference>
<dbReference type="NCBIfam" id="TIGR01036">
    <property type="entry name" value="pyrD_sub2"/>
    <property type="match status" value="1"/>
</dbReference>
<keyword evidence="11" id="KW-1133">Transmembrane helix</keyword>
<dbReference type="CDD" id="cd04738">
    <property type="entry name" value="DHOD_2_like"/>
    <property type="match status" value="1"/>
</dbReference>
<dbReference type="PANTHER" id="PTHR48109">
    <property type="entry name" value="DIHYDROOROTATE DEHYDROGENASE (QUINONE), MITOCHONDRIAL-RELATED"/>
    <property type="match status" value="1"/>
</dbReference>
<dbReference type="GO" id="GO:0106430">
    <property type="term" value="F:dihydroorotate dehydrogenase (quinone) activity"/>
    <property type="evidence" value="ECO:0007669"/>
    <property type="project" value="UniProtKB-EC"/>
</dbReference>